<protein>
    <submittedName>
        <fullName evidence="1">Dodecin domain-containing protein</fullName>
    </submittedName>
</protein>
<dbReference type="InterPro" id="IPR036694">
    <property type="entry name" value="Dodecin-like_sf"/>
</dbReference>
<dbReference type="InterPro" id="IPR050049">
    <property type="entry name" value="Dodecin_bact"/>
</dbReference>
<organism evidence="1 2">
    <name type="scientific">Aureimonas flava</name>
    <dbReference type="NCBI Taxonomy" id="2320271"/>
    <lineage>
        <taxon>Bacteria</taxon>
        <taxon>Pseudomonadati</taxon>
        <taxon>Pseudomonadota</taxon>
        <taxon>Alphaproteobacteria</taxon>
        <taxon>Hyphomicrobiales</taxon>
        <taxon>Aurantimonadaceae</taxon>
        <taxon>Aureimonas</taxon>
    </lineage>
</organism>
<dbReference type="PANTHER" id="PTHR39324:SF1">
    <property type="entry name" value="CALCIUM DODECIN"/>
    <property type="match status" value="1"/>
</dbReference>
<dbReference type="InterPro" id="IPR025543">
    <property type="entry name" value="Dodecin-like"/>
</dbReference>
<evidence type="ECO:0000313" key="2">
    <source>
        <dbReference type="Proteomes" id="UP000265750"/>
    </source>
</evidence>
<dbReference type="Gene3D" id="3.30.1660.10">
    <property type="entry name" value="Flavin-binding protein dodecin"/>
    <property type="match status" value="1"/>
</dbReference>
<dbReference type="InterPro" id="IPR009923">
    <property type="entry name" value="Dodecin"/>
</dbReference>
<dbReference type="AlphaFoldDB" id="A0A3A1WFI2"/>
<dbReference type="PANTHER" id="PTHR39324">
    <property type="entry name" value="CALCIUM DODECIN"/>
    <property type="match status" value="1"/>
</dbReference>
<comment type="caution">
    <text evidence="1">The sequence shown here is derived from an EMBL/GenBank/DDBJ whole genome shotgun (WGS) entry which is preliminary data.</text>
</comment>
<dbReference type="OrthoDB" id="9805889at2"/>
<dbReference type="RefSeq" id="WP_119541573.1">
    <property type="nucleotide sequence ID" value="NZ_QYRN01000014.1"/>
</dbReference>
<dbReference type="Proteomes" id="UP000265750">
    <property type="component" value="Unassembled WGS sequence"/>
</dbReference>
<sequence>MSEHTYKIIEIVGSSPDSIEKAIENALADAAATLRNIRWFEVTETRGHVEGGRVAHYQVSLRIGFTLDQP</sequence>
<gene>
    <name evidence="1" type="ORF">D3218_18560</name>
</gene>
<proteinExistence type="predicted"/>
<dbReference type="EMBL" id="QYRN01000014">
    <property type="protein sequence ID" value="RIX97576.1"/>
    <property type="molecule type" value="Genomic_DNA"/>
</dbReference>
<dbReference type="NCBIfam" id="NF043052">
    <property type="entry name" value="DodecBact"/>
    <property type="match status" value="1"/>
</dbReference>
<dbReference type="SUPFAM" id="SSF89807">
    <property type="entry name" value="Dodecin-like"/>
    <property type="match status" value="1"/>
</dbReference>
<keyword evidence="2" id="KW-1185">Reference proteome</keyword>
<reference evidence="2" key="1">
    <citation type="submission" date="2018-09" db="EMBL/GenBank/DDBJ databases">
        <authorList>
            <person name="Tuo L."/>
        </authorList>
    </citation>
    <scope>NUCLEOTIDE SEQUENCE [LARGE SCALE GENOMIC DNA]</scope>
    <source>
        <strain evidence="2">M2BS4Y-1</strain>
    </source>
</reference>
<accession>A0A3A1WFI2</accession>
<dbReference type="Pfam" id="PF07311">
    <property type="entry name" value="Dodecin"/>
    <property type="match status" value="1"/>
</dbReference>
<name>A0A3A1WFI2_9HYPH</name>
<evidence type="ECO:0000313" key="1">
    <source>
        <dbReference type="EMBL" id="RIX97576.1"/>
    </source>
</evidence>